<evidence type="ECO:0000313" key="2">
    <source>
        <dbReference type="EMBL" id="KPU43018.1"/>
    </source>
</evidence>
<sequence>MDKLLTKKDLAERWQVSTKTIENWVKEGKLTPCRNIPGDMRFHPDYITELEGVKLDKFSPLERRKMEREIEELKVRLEKAEGALAKVSMISTEAVYFKLKEA</sequence>
<gene>
    <name evidence="2" type="primary">racA</name>
    <name evidence="2" type="ORF">OXPF_34500</name>
</gene>
<comment type="caution">
    <text evidence="2">The sequence shown here is derived from an EMBL/GenBank/DDBJ whole genome shotgun (WGS) entry which is preliminary data.</text>
</comment>
<dbReference type="AlphaFoldDB" id="A0A0P8YTJ3"/>
<dbReference type="Proteomes" id="UP000050326">
    <property type="component" value="Unassembled WGS sequence"/>
</dbReference>
<dbReference type="Gene3D" id="1.10.1660.10">
    <property type="match status" value="1"/>
</dbReference>
<feature type="coiled-coil region" evidence="1">
    <location>
        <begin position="63"/>
        <end position="90"/>
    </location>
</feature>
<dbReference type="RefSeq" id="WP_054876445.1">
    <property type="nucleotide sequence ID" value="NZ_LKET01000045.1"/>
</dbReference>
<dbReference type="OrthoDB" id="1935216at2"/>
<reference evidence="2 3" key="1">
    <citation type="submission" date="2015-09" db="EMBL/GenBank/DDBJ databases">
        <title>Genome sequence of Oxobacter pfennigii DSM 3222.</title>
        <authorList>
            <person name="Poehlein A."/>
            <person name="Bengelsdorf F.R."/>
            <person name="Schiel-Bengelsdorf B."/>
            <person name="Duerre P."/>
            <person name="Daniel R."/>
        </authorList>
    </citation>
    <scope>NUCLEOTIDE SEQUENCE [LARGE SCALE GENOMIC DNA]</scope>
    <source>
        <strain evidence="2 3">DSM 3222</strain>
    </source>
</reference>
<dbReference type="PATRIC" id="fig|36849.3.peg.3651"/>
<evidence type="ECO:0000256" key="1">
    <source>
        <dbReference type="SAM" id="Coils"/>
    </source>
</evidence>
<name>A0A0P8YTJ3_9CLOT</name>
<proteinExistence type="predicted"/>
<protein>
    <submittedName>
        <fullName evidence="2">Chromosome-anchoring protein RacA</fullName>
    </submittedName>
</protein>
<keyword evidence="3" id="KW-1185">Reference proteome</keyword>
<evidence type="ECO:0000313" key="3">
    <source>
        <dbReference type="Proteomes" id="UP000050326"/>
    </source>
</evidence>
<organism evidence="2 3">
    <name type="scientific">Oxobacter pfennigii</name>
    <dbReference type="NCBI Taxonomy" id="36849"/>
    <lineage>
        <taxon>Bacteria</taxon>
        <taxon>Bacillati</taxon>
        <taxon>Bacillota</taxon>
        <taxon>Clostridia</taxon>
        <taxon>Eubacteriales</taxon>
        <taxon>Clostridiaceae</taxon>
        <taxon>Oxobacter</taxon>
    </lineage>
</organism>
<dbReference type="STRING" id="36849.OXPF_34500"/>
<dbReference type="EMBL" id="LKET01000045">
    <property type="protein sequence ID" value="KPU43018.1"/>
    <property type="molecule type" value="Genomic_DNA"/>
</dbReference>
<accession>A0A0P8YTJ3</accession>
<dbReference type="SUPFAM" id="SSF46955">
    <property type="entry name" value="Putative DNA-binding domain"/>
    <property type="match status" value="1"/>
</dbReference>
<keyword evidence="1" id="KW-0175">Coiled coil</keyword>
<dbReference type="InterPro" id="IPR009061">
    <property type="entry name" value="DNA-bd_dom_put_sf"/>
</dbReference>